<name>A0A963YTJ3_9PROT</name>
<dbReference type="GO" id="GO:0004177">
    <property type="term" value="F:aminopeptidase activity"/>
    <property type="evidence" value="ECO:0007669"/>
    <property type="project" value="UniProtKB-KW"/>
</dbReference>
<reference evidence="3" key="1">
    <citation type="journal article" date="2021" name="Microorganisms">
        <title>Acidisoma silvae sp. nov. and Acidisomacellulosilytica sp. nov., Two Acidophilic Bacteria Isolated from Decaying Wood, Hydrolyzing Cellulose and Producing Poly-3-hydroxybutyrate.</title>
        <authorList>
            <person name="Mieszkin S."/>
            <person name="Pouder E."/>
            <person name="Uroz S."/>
            <person name="Simon-Colin C."/>
            <person name="Alain K."/>
        </authorList>
    </citation>
    <scope>NUCLEOTIDE SEQUENCE</scope>
    <source>
        <strain evidence="3">HW T2.11</strain>
    </source>
</reference>
<dbReference type="Gene3D" id="3.40.350.10">
    <property type="entry name" value="Creatinase/prolidase N-terminal domain"/>
    <property type="match status" value="1"/>
</dbReference>
<gene>
    <name evidence="3" type="ORF">ASILVAE211_16385</name>
</gene>
<dbReference type="RefSeq" id="WP_264478921.1">
    <property type="nucleotide sequence ID" value="NZ_JAESVB010000008.1"/>
</dbReference>
<protein>
    <submittedName>
        <fullName evidence="3">Aminopeptidase P family protein</fullName>
    </submittedName>
</protein>
<dbReference type="Pfam" id="PF01321">
    <property type="entry name" value="Creatinase_N"/>
    <property type="match status" value="1"/>
</dbReference>
<dbReference type="SUPFAM" id="SSF53092">
    <property type="entry name" value="Creatinase/prolidase N-terminal domain"/>
    <property type="match status" value="1"/>
</dbReference>
<keyword evidence="4" id="KW-1185">Reference proteome</keyword>
<comment type="caution">
    <text evidence="3">The sequence shown here is derived from an EMBL/GenBank/DDBJ whole genome shotgun (WGS) entry which is preliminary data.</text>
</comment>
<reference evidence="3" key="2">
    <citation type="submission" date="2021-01" db="EMBL/GenBank/DDBJ databases">
        <authorList>
            <person name="Mieszkin S."/>
            <person name="Pouder E."/>
            <person name="Alain K."/>
        </authorList>
    </citation>
    <scope>NUCLEOTIDE SEQUENCE</scope>
    <source>
        <strain evidence="3">HW T2.11</strain>
    </source>
</reference>
<accession>A0A963YTJ3</accession>
<dbReference type="Gene3D" id="3.90.230.10">
    <property type="entry name" value="Creatinase/methionine aminopeptidase superfamily"/>
    <property type="match status" value="1"/>
</dbReference>
<dbReference type="Pfam" id="PF00557">
    <property type="entry name" value="Peptidase_M24"/>
    <property type="match status" value="1"/>
</dbReference>
<dbReference type="AlphaFoldDB" id="A0A963YTJ3"/>
<evidence type="ECO:0000313" key="3">
    <source>
        <dbReference type="EMBL" id="MCB8876771.1"/>
    </source>
</evidence>
<keyword evidence="3" id="KW-0031">Aminopeptidase</keyword>
<dbReference type="InterPro" id="IPR000994">
    <property type="entry name" value="Pept_M24"/>
</dbReference>
<dbReference type="InterPro" id="IPR000587">
    <property type="entry name" value="Creatinase_N"/>
</dbReference>
<evidence type="ECO:0000259" key="1">
    <source>
        <dbReference type="Pfam" id="PF00557"/>
    </source>
</evidence>
<organism evidence="3 4">
    <name type="scientific">Acidisoma silvae</name>
    <dbReference type="NCBI Taxonomy" id="2802396"/>
    <lineage>
        <taxon>Bacteria</taxon>
        <taxon>Pseudomonadati</taxon>
        <taxon>Pseudomonadota</taxon>
        <taxon>Alphaproteobacteria</taxon>
        <taxon>Acetobacterales</taxon>
        <taxon>Acidocellaceae</taxon>
        <taxon>Acidisoma</taxon>
    </lineage>
</organism>
<dbReference type="EMBL" id="JAESVB010000008">
    <property type="protein sequence ID" value="MCB8876771.1"/>
    <property type="molecule type" value="Genomic_DNA"/>
</dbReference>
<sequence length="369" mass="38906">MSRTVAVLRELGADWAVLTAPESLVYALGYAPAVETGPSPFAAGPALALVGRDGEAALILPATEVAGPRAGQVFRYDNYGLHHADLPRGAFEAEFQKLRGHMRPSGRFAIDGAAHSAWIDGLLPPGERIDLTAALRRQRMTKTDAEVAALTRCAELAAIGQTRMMAAARPGISELALFAAIREVMEREAGERLAVTGDLLSGRARTAGMTGWPGKRVLGQGDAIIADIAPRFGGYWGDSCATVVLGTPTEAQLRVFGAARNALDLAIAEIRPGMTAGAAHRLVRGCVQGAGFDYPHHTGHSIGTAVHEHPRLCDDETTVLRAGMVLMVEPGAYDPAIGGARTEWMLHVTETGCRPLAPFPLVAAVNSVE</sequence>
<dbReference type="InterPro" id="IPR036005">
    <property type="entry name" value="Creatinase/aminopeptidase-like"/>
</dbReference>
<feature type="domain" description="Peptidase M24" evidence="1">
    <location>
        <begin position="150"/>
        <end position="350"/>
    </location>
</feature>
<dbReference type="PANTHER" id="PTHR46112">
    <property type="entry name" value="AMINOPEPTIDASE"/>
    <property type="match status" value="1"/>
</dbReference>
<keyword evidence="3" id="KW-0645">Protease</keyword>
<dbReference type="SUPFAM" id="SSF55920">
    <property type="entry name" value="Creatinase/aminopeptidase"/>
    <property type="match status" value="1"/>
</dbReference>
<dbReference type="InterPro" id="IPR050659">
    <property type="entry name" value="Peptidase_M24B"/>
</dbReference>
<feature type="domain" description="Creatinase N-terminal" evidence="2">
    <location>
        <begin position="3"/>
        <end position="140"/>
    </location>
</feature>
<dbReference type="CDD" id="cd01066">
    <property type="entry name" value="APP_MetAP"/>
    <property type="match status" value="1"/>
</dbReference>
<evidence type="ECO:0000313" key="4">
    <source>
        <dbReference type="Proteomes" id="UP000708298"/>
    </source>
</evidence>
<dbReference type="Proteomes" id="UP000708298">
    <property type="component" value="Unassembled WGS sequence"/>
</dbReference>
<dbReference type="InterPro" id="IPR029149">
    <property type="entry name" value="Creatin/AminoP/Spt16_N"/>
</dbReference>
<proteinExistence type="predicted"/>
<evidence type="ECO:0000259" key="2">
    <source>
        <dbReference type="Pfam" id="PF01321"/>
    </source>
</evidence>
<dbReference type="PANTHER" id="PTHR46112:SF2">
    <property type="entry name" value="XAA-PRO AMINOPEPTIDASE P-RELATED"/>
    <property type="match status" value="1"/>
</dbReference>
<keyword evidence="3" id="KW-0378">Hydrolase</keyword>